<sequence>MTDKAKGDFLTGFASAAVVGAVAIAVFGLLRSCSPQAEFPPQVIDFSNLAEGEIQLWAIGDQPAAFLILHDKFIFYDPTCPGDRYLPIPVLTTGNQWFCMRSTAHHNLDGTHSHSGFTGKDMGPLPDYIVVDGYTVSIPSKYGTAQHIRTDYADLDQ</sequence>
<keyword evidence="1" id="KW-0472">Membrane</keyword>
<accession>A0ABX2IVT7</accession>
<evidence type="ECO:0000256" key="1">
    <source>
        <dbReference type="SAM" id="Phobius"/>
    </source>
</evidence>
<dbReference type="Proteomes" id="UP000777935">
    <property type="component" value="Unassembled WGS sequence"/>
</dbReference>
<gene>
    <name evidence="2" type="ORF">HRQ87_16565</name>
</gene>
<evidence type="ECO:0008006" key="4">
    <source>
        <dbReference type="Google" id="ProtNLM"/>
    </source>
</evidence>
<evidence type="ECO:0000313" key="2">
    <source>
        <dbReference type="EMBL" id="NSX56405.1"/>
    </source>
</evidence>
<dbReference type="RefSeq" id="WP_174139558.1">
    <property type="nucleotide sequence ID" value="NZ_JABUFE010000012.1"/>
</dbReference>
<dbReference type="EMBL" id="JABUFE010000012">
    <property type="protein sequence ID" value="NSX56405.1"/>
    <property type="molecule type" value="Genomic_DNA"/>
</dbReference>
<keyword evidence="1" id="KW-0812">Transmembrane</keyword>
<evidence type="ECO:0000313" key="3">
    <source>
        <dbReference type="Proteomes" id="UP000777935"/>
    </source>
</evidence>
<keyword evidence="3" id="KW-1185">Reference proteome</keyword>
<name>A0ABX2IVT7_9RHOB</name>
<organism evidence="2 3">
    <name type="scientific">Parasulfitobacter algicola</name>
    <dbReference type="NCBI Taxonomy" id="2614809"/>
    <lineage>
        <taxon>Bacteria</taxon>
        <taxon>Pseudomonadati</taxon>
        <taxon>Pseudomonadota</taxon>
        <taxon>Alphaproteobacteria</taxon>
        <taxon>Rhodobacterales</taxon>
        <taxon>Roseobacteraceae</taxon>
        <taxon>Parasulfitobacter</taxon>
    </lineage>
</organism>
<proteinExistence type="predicted"/>
<feature type="transmembrane region" description="Helical" evidence="1">
    <location>
        <begin position="9"/>
        <end position="30"/>
    </location>
</feature>
<protein>
    <recommendedName>
        <fullName evidence="4">Rieske domain-containing protein</fullName>
    </recommendedName>
</protein>
<comment type="caution">
    <text evidence="2">The sequence shown here is derived from an EMBL/GenBank/DDBJ whole genome shotgun (WGS) entry which is preliminary data.</text>
</comment>
<keyword evidence="1" id="KW-1133">Transmembrane helix</keyword>
<reference evidence="2 3" key="1">
    <citation type="submission" date="2020-06" db="EMBL/GenBank/DDBJ databases">
        <title>Sulfitobacter algicola sp. nov., isolated from green algae.</title>
        <authorList>
            <person name="Wang C."/>
        </authorList>
    </citation>
    <scope>NUCLEOTIDE SEQUENCE [LARGE SCALE GENOMIC DNA]</scope>
    <source>
        <strain evidence="2 3">1151</strain>
    </source>
</reference>